<dbReference type="FunFam" id="1.25.40.10:FF:000344">
    <property type="entry name" value="Pentatricopeptide repeat-containing protein"/>
    <property type="match status" value="1"/>
</dbReference>
<feature type="repeat" description="PPR" evidence="2">
    <location>
        <begin position="167"/>
        <end position="201"/>
    </location>
</feature>
<dbReference type="PANTHER" id="PTHR24015">
    <property type="entry name" value="OS07G0578800 PROTEIN-RELATED"/>
    <property type="match status" value="1"/>
</dbReference>
<dbReference type="InterPro" id="IPR046848">
    <property type="entry name" value="E_motif"/>
</dbReference>
<dbReference type="EMBL" id="VOIH02000008">
    <property type="protein sequence ID" value="KAF3439137.1"/>
    <property type="molecule type" value="Genomic_DNA"/>
</dbReference>
<keyword evidence="1" id="KW-0677">Repeat</keyword>
<name>A0A8K0GRW3_9ROSA</name>
<feature type="repeat" description="PPR" evidence="2">
    <location>
        <begin position="269"/>
        <end position="303"/>
    </location>
</feature>
<sequence length="598" mass="66853">MFVISRTIGLCSAYISKHSLRGSVCRGILTAARKVFCEIPDRGETRQCDPDSLVSYVGRSSYMNLEKGGEDVSDRELAYTSGGCDTSESFYQMNGVGRKPTKYSLCTALNTCAKTLNLRLGKQIHAHIVQIGYEDNLFLNSALVDLYAKCDAIMEARSVFCCMTRHDQVSWSSIIAGFSQNGYCIEAIVMFKEMLSTDFKPNSFTYVSVISACTGLTGALEEVSLLHTHVIKLGFNSNSFVVSSLIDCYSKWGMVDQASLLFGETTKRDNILFNSIISGYSQNLYGEEAMKLFMEMRNKHLSPTDHTLTSILNASGSLTVLQHGRQIHSLVTKMGSESNVFVVSALIDMYSKCGSIDCARCVFDQTVEKNSVLWTSMIMGYAQSGRGFEALELFEHSVTKDRFMPDHVCFTAVLTACNHAGFLERGIEYFNKLRMVYGLVPELDQYACLVDLYARNGHLRKAKELMEEMPYTPNYVMWSSFLSSCKVHGEVDLAREAAHKLIELEPCNAAHYVTLSHIYARAGLWAEVAEVRKLMQQKAKRKSAGWSWLEVDKAVHVFSVGDIAHPCSGDIYGELEKLNMEMKETNCMLIEIENIGEE</sequence>
<dbReference type="AlphaFoldDB" id="A0A8K0GRW3"/>
<dbReference type="InterPro" id="IPR011990">
    <property type="entry name" value="TPR-like_helical_dom_sf"/>
</dbReference>
<proteinExistence type="predicted"/>
<dbReference type="SUPFAM" id="SSF48452">
    <property type="entry name" value="TPR-like"/>
    <property type="match status" value="2"/>
</dbReference>
<feature type="repeat" description="PPR" evidence="2">
    <location>
        <begin position="370"/>
        <end position="405"/>
    </location>
</feature>
<keyword evidence="4" id="KW-1185">Reference proteome</keyword>
<evidence type="ECO:0000313" key="4">
    <source>
        <dbReference type="Proteomes" id="UP000796880"/>
    </source>
</evidence>
<dbReference type="PROSITE" id="PS51375">
    <property type="entry name" value="PPR"/>
    <property type="match status" value="3"/>
</dbReference>
<accession>A0A8K0GRW3</accession>
<dbReference type="Gene3D" id="1.25.40.10">
    <property type="entry name" value="Tetratricopeptide repeat domain"/>
    <property type="match status" value="3"/>
</dbReference>
<evidence type="ECO:0000256" key="2">
    <source>
        <dbReference type="PROSITE-ProRule" id="PRU00708"/>
    </source>
</evidence>
<gene>
    <name evidence="3" type="ORF">FNV43_RR17412</name>
</gene>
<dbReference type="InterPro" id="IPR046960">
    <property type="entry name" value="PPR_At4g14850-like_plant"/>
</dbReference>
<dbReference type="InterPro" id="IPR002885">
    <property type="entry name" value="PPR_rpt"/>
</dbReference>
<protein>
    <recommendedName>
        <fullName evidence="5">Pentatricopeptide repeat-containing protein</fullName>
    </recommendedName>
</protein>
<dbReference type="FunFam" id="1.25.40.10:FF:000090">
    <property type="entry name" value="Pentatricopeptide repeat-containing protein, chloroplastic"/>
    <property type="match status" value="1"/>
</dbReference>
<organism evidence="3 4">
    <name type="scientific">Rhamnella rubrinervis</name>
    <dbReference type="NCBI Taxonomy" id="2594499"/>
    <lineage>
        <taxon>Eukaryota</taxon>
        <taxon>Viridiplantae</taxon>
        <taxon>Streptophyta</taxon>
        <taxon>Embryophyta</taxon>
        <taxon>Tracheophyta</taxon>
        <taxon>Spermatophyta</taxon>
        <taxon>Magnoliopsida</taxon>
        <taxon>eudicotyledons</taxon>
        <taxon>Gunneridae</taxon>
        <taxon>Pentapetalae</taxon>
        <taxon>rosids</taxon>
        <taxon>fabids</taxon>
        <taxon>Rosales</taxon>
        <taxon>Rhamnaceae</taxon>
        <taxon>rhamnoid group</taxon>
        <taxon>Rhamneae</taxon>
        <taxon>Rhamnella</taxon>
    </lineage>
</organism>
<reference evidence="3" key="1">
    <citation type="submission" date="2020-03" db="EMBL/GenBank/DDBJ databases">
        <title>A high-quality chromosome-level genome assembly of a woody plant with both climbing and erect habits, Rhamnella rubrinervis.</title>
        <authorList>
            <person name="Lu Z."/>
            <person name="Yang Y."/>
            <person name="Zhu X."/>
            <person name="Sun Y."/>
        </authorList>
    </citation>
    <scope>NUCLEOTIDE SEQUENCE</scope>
    <source>
        <strain evidence="3">BYM</strain>
        <tissue evidence="3">Leaf</tissue>
    </source>
</reference>
<dbReference type="GO" id="GO:0009451">
    <property type="term" value="P:RNA modification"/>
    <property type="evidence" value="ECO:0007669"/>
    <property type="project" value="InterPro"/>
</dbReference>
<comment type="caution">
    <text evidence="3">The sequence shown here is derived from an EMBL/GenBank/DDBJ whole genome shotgun (WGS) entry which is preliminary data.</text>
</comment>
<evidence type="ECO:0000256" key="1">
    <source>
        <dbReference type="ARBA" id="ARBA00022737"/>
    </source>
</evidence>
<dbReference type="Proteomes" id="UP000796880">
    <property type="component" value="Unassembled WGS sequence"/>
</dbReference>
<dbReference type="Pfam" id="PF13041">
    <property type="entry name" value="PPR_2"/>
    <property type="match status" value="2"/>
</dbReference>
<dbReference type="GO" id="GO:0003723">
    <property type="term" value="F:RNA binding"/>
    <property type="evidence" value="ECO:0007669"/>
    <property type="project" value="InterPro"/>
</dbReference>
<dbReference type="Pfam" id="PF20431">
    <property type="entry name" value="E_motif"/>
    <property type="match status" value="1"/>
</dbReference>
<dbReference type="NCBIfam" id="TIGR00756">
    <property type="entry name" value="PPR"/>
    <property type="match status" value="2"/>
</dbReference>
<evidence type="ECO:0008006" key="5">
    <source>
        <dbReference type="Google" id="ProtNLM"/>
    </source>
</evidence>
<dbReference type="PANTHER" id="PTHR24015:SF1753">
    <property type="entry name" value="PPR CONTAINING PLANT-LIKE PROTEIN"/>
    <property type="match status" value="1"/>
</dbReference>
<dbReference type="OrthoDB" id="1859199at2759"/>
<dbReference type="Pfam" id="PF01535">
    <property type="entry name" value="PPR"/>
    <property type="match status" value="6"/>
</dbReference>
<evidence type="ECO:0000313" key="3">
    <source>
        <dbReference type="EMBL" id="KAF3439137.1"/>
    </source>
</evidence>